<dbReference type="EMBL" id="CP017080">
    <property type="protein sequence ID" value="AOH55912.1"/>
    <property type="molecule type" value="Genomic_DNA"/>
</dbReference>
<keyword evidence="4" id="KW-1185">Reference proteome</keyword>
<protein>
    <recommendedName>
        <fullName evidence="5">Bypass-of-forespore protein C</fullName>
    </recommendedName>
</protein>
<accession>A0A1B3XRV9</accession>
<name>A0A1B3XRV9_9BACI</name>
<dbReference type="AlphaFoldDB" id="A0A1B3XRV9"/>
<evidence type="ECO:0008006" key="5">
    <source>
        <dbReference type="Google" id="ProtNLM"/>
    </source>
</evidence>
<feature type="domain" description="Bypass-of-forespore C N-terminal" evidence="2">
    <location>
        <begin position="41"/>
        <end position="89"/>
    </location>
</feature>
<dbReference type="InterPro" id="IPR015071">
    <property type="entry name" value="BOFC_N"/>
</dbReference>
<feature type="domain" description="Bypass of forespore C C-terminal" evidence="1">
    <location>
        <begin position="92"/>
        <end position="164"/>
    </location>
</feature>
<dbReference type="Pfam" id="PF08955">
    <property type="entry name" value="BofC_C"/>
    <property type="match status" value="1"/>
</dbReference>
<dbReference type="Proteomes" id="UP000077926">
    <property type="component" value="Chromosome"/>
</dbReference>
<organism evidence="3 4">
    <name type="scientific">Peribacillus muralis</name>
    <dbReference type="NCBI Taxonomy" id="264697"/>
    <lineage>
        <taxon>Bacteria</taxon>
        <taxon>Bacillati</taxon>
        <taxon>Bacillota</taxon>
        <taxon>Bacilli</taxon>
        <taxon>Bacillales</taxon>
        <taxon>Bacillaceae</taxon>
        <taxon>Peribacillus</taxon>
    </lineage>
</organism>
<evidence type="ECO:0000313" key="3">
    <source>
        <dbReference type="EMBL" id="AOH55912.1"/>
    </source>
</evidence>
<evidence type="ECO:0000259" key="2">
    <source>
        <dbReference type="Pfam" id="PF08977"/>
    </source>
</evidence>
<evidence type="ECO:0000313" key="4">
    <source>
        <dbReference type="Proteomes" id="UP000077926"/>
    </source>
</evidence>
<dbReference type="InterPro" id="IPR015050">
    <property type="entry name" value="BofC_C"/>
</dbReference>
<sequence length="169" mass="20015">MSILTKQLRLQLFLTLFIMPFCLTVFAEESVQKENDPIERKVILQRMYLDGELSEEKLTETIWSMEDFWSKYEGWKVVDQNEEQIVLKKIENDISPLLKANGYLGMREDGTLSIFIGRPEHAKIIHTFYQLDVGKLEVYKQEELQKGIPIMNKDQYKQLIKEYEPYSVN</sequence>
<dbReference type="Gene3D" id="3.10.20.420">
    <property type="entry name" value="Bypass-of-forespore C, N-terminal domain"/>
    <property type="match status" value="1"/>
</dbReference>
<reference evidence="3 4" key="1">
    <citation type="submission" date="2016-08" db="EMBL/GenBank/DDBJ databases">
        <title>Complete genome sequence of Bacillus muralis G25-68, a strain with toxicity to nematodes.</title>
        <authorList>
            <person name="Zheng Z."/>
        </authorList>
    </citation>
    <scope>NUCLEOTIDE SEQUENCE [LARGE SCALE GENOMIC DNA]</scope>
    <source>
        <strain evidence="3 4">G25-68</strain>
    </source>
</reference>
<evidence type="ECO:0000259" key="1">
    <source>
        <dbReference type="Pfam" id="PF08955"/>
    </source>
</evidence>
<proteinExistence type="predicted"/>
<dbReference type="InterPro" id="IPR038118">
    <property type="entry name" value="BOFC_N_sf"/>
</dbReference>
<dbReference type="InterPro" id="IPR038117">
    <property type="entry name" value="BofC_C_sf"/>
</dbReference>
<gene>
    <name evidence="3" type="ORF">ABE28_016240</name>
</gene>
<dbReference type="STRING" id="264697.ABE28_016240"/>
<dbReference type="Pfam" id="PF08977">
    <property type="entry name" value="BOFC_N"/>
    <property type="match status" value="1"/>
</dbReference>
<dbReference type="KEGG" id="bmur:ABE28_016240"/>
<dbReference type="Gene3D" id="3.30.70.1740">
    <property type="entry name" value="Bypass-of-forespore C, C-terminal domain"/>
    <property type="match status" value="1"/>
</dbReference>